<accession>A0A242MVV4</accession>
<dbReference type="EMBL" id="NBTZ01000056">
    <property type="protein sequence ID" value="OTP75016.1"/>
    <property type="molecule type" value="Genomic_DNA"/>
</dbReference>
<name>A0A242MVV4_CABSO</name>
<dbReference type="Proteomes" id="UP000195221">
    <property type="component" value="Unassembled WGS sequence"/>
</dbReference>
<gene>
    <name evidence="1" type="ORF">PAMC26577_14185</name>
</gene>
<dbReference type="AlphaFoldDB" id="A0A242MVV4"/>
<sequence>MFYEVAGPAVELLTLCFNLSHFPEKPVGPWLRRFRTTGRALAW</sequence>
<protein>
    <submittedName>
        <fullName evidence="1">Uncharacterized protein</fullName>
    </submittedName>
</protein>
<evidence type="ECO:0000313" key="2">
    <source>
        <dbReference type="Proteomes" id="UP000195221"/>
    </source>
</evidence>
<comment type="caution">
    <text evidence="1">The sequence shown here is derived from an EMBL/GenBank/DDBJ whole genome shotgun (WGS) entry which is preliminary data.</text>
</comment>
<evidence type="ECO:0000313" key="1">
    <source>
        <dbReference type="EMBL" id="OTP75016.1"/>
    </source>
</evidence>
<proteinExistence type="predicted"/>
<reference evidence="1 2" key="1">
    <citation type="submission" date="2017-03" db="EMBL/GenBank/DDBJ databases">
        <title>Genome analysis of strain PAMC 26577.</title>
        <authorList>
            <person name="Oh H.-M."/>
            <person name="Yang J.-A."/>
        </authorList>
    </citation>
    <scope>NUCLEOTIDE SEQUENCE [LARGE SCALE GENOMIC DNA]</scope>
    <source>
        <strain evidence="1 2">PAMC 26577</strain>
    </source>
</reference>
<organism evidence="1 2">
    <name type="scientific">Caballeronia sordidicola</name>
    <name type="common">Burkholderia sordidicola</name>
    <dbReference type="NCBI Taxonomy" id="196367"/>
    <lineage>
        <taxon>Bacteria</taxon>
        <taxon>Pseudomonadati</taxon>
        <taxon>Pseudomonadota</taxon>
        <taxon>Betaproteobacteria</taxon>
        <taxon>Burkholderiales</taxon>
        <taxon>Burkholderiaceae</taxon>
        <taxon>Caballeronia</taxon>
    </lineage>
</organism>